<accession>A0A1V9X378</accession>
<comment type="subcellular location">
    <subcellularLocation>
        <location evidence="1">Nucleus</location>
    </subcellularLocation>
</comment>
<evidence type="ECO:0000259" key="17">
    <source>
        <dbReference type="Pfam" id="PF05175"/>
    </source>
</evidence>
<dbReference type="CDD" id="cd02440">
    <property type="entry name" value="AdoMet_MTases"/>
    <property type="match status" value="1"/>
</dbReference>
<dbReference type="SUPFAM" id="SSF53335">
    <property type="entry name" value="S-adenosyl-L-methionine-dependent methyltransferases"/>
    <property type="match status" value="1"/>
</dbReference>
<evidence type="ECO:0000256" key="15">
    <source>
        <dbReference type="ARBA" id="ARBA00093624"/>
    </source>
</evidence>
<dbReference type="InterPro" id="IPR029063">
    <property type="entry name" value="SAM-dependent_MTases_sf"/>
</dbReference>
<proteinExistence type="inferred from homology"/>
<dbReference type="Pfam" id="PF05175">
    <property type="entry name" value="MTS"/>
    <property type="match status" value="1"/>
</dbReference>
<comment type="catalytic activity">
    <reaction evidence="8">
        <text>methylarsonous acid + S-adenosyl-L-methionine = dimethylarsinate + S-adenosyl-L-homocysteine + 2 H(+)</text>
        <dbReference type="Rhea" id="RHEA:11684"/>
        <dbReference type="ChEBI" id="CHEBI:15378"/>
        <dbReference type="ChEBI" id="CHEBI:16223"/>
        <dbReference type="ChEBI" id="CHEBI:17826"/>
        <dbReference type="ChEBI" id="CHEBI:57856"/>
        <dbReference type="ChEBI" id="CHEBI:59789"/>
    </reaction>
</comment>
<dbReference type="PANTHER" id="PTHR45875:SF1">
    <property type="entry name" value="METHYLTRANSFERASE N6AMT1"/>
    <property type="match status" value="1"/>
</dbReference>
<dbReference type="InParanoid" id="A0A1V9X378"/>
<dbReference type="InterPro" id="IPR002052">
    <property type="entry name" value="DNA_methylase_N6_adenine_CS"/>
</dbReference>
<dbReference type="PANTHER" id="PTHR45875">
    <property type="entry name" value="METHYLTRANSFERASE N6AMT1"/>
    <property type="match status" value="1"/>
</dbReference>
<dbReference type="EMBL" id="MNPL01027089">
    <property type="protein sequence ID" value="OQR67856.1"/>
    <property type="molecule type" value="Genomic_DNA"/>
</dbReference>
<dbReference type="FunFam" id="3.40.50.150:FF:000077">
    <property type="entry name" value="HemK methyltransferase family member 2"/>
    <property type="match status" value="1"/>
</dbReference>
<evidence type="ECO:0000256" key="4">
    <source>
        <dbReference type="ARBA" id="ARBA00022679"/>
    </source>
</evidence>
<dbReference type="FunCoup" id="A0A1V9X378">
    <property type="interactions" value="213"/>
</dbReference>
<dbReference type="GO" id="GO:0036009">
    <property type="term" value="F:protein-glutamine N-methyltransferase activity"/>
    <property type="evidence" value="ECO:0007669"/>
    <property type="project" value="UniProtKB-ARBA"/>
</dbReference>
<dbReference type="STRING" id="418985.A0A1V9X378"/>
<comment type="similarity">
    <text evidence="2">Belongs to the eukaryotic/archaeal PrmC-related family.</text>
</comment>
<evidence type="ECO:0000256" key="10">
    <source>
        <dbReference type="ARBA" id="ARBA00062344"/>
    </source>
</evidence>
<protein>
    <recommendedName>
        <fullName evidence="15">Methyltransferase HEMK2</fullName>
    </recommendedName>
    <alternativeName>
        <fullName evidence="14">HemK methyltransferase family member 2</fullName>
    </alternativeName>
    <alternativeName>
        <fullName evidence="12">Lysine N-methyltransferase 9</fullName>
    </alternativeName>
    <alternativeName>
        <fullName evidence="11">Methylarsonite methyltransferase N6AMT1</fullName>
    </alternativeName>
    <alternativeName>
        <fullName evidence="16">Methyltransferase N6AMT1</fullName>
    </alternativeName>
    <alternativeName>
        <fullName evidence="13">Protein N(5)-glutamine methyltransferase</fullName>
    </alternativeName>
</protein>
<evidence type="ECO:0000256" key="1">
    <source>
        <dbReference type="ARBA" id="ARBA00004123"/>
    </source>
</evidence>
<dbReference type="NCBIfam" id="TIGR00537">
    <property type="entry name" value="hemK_rel_arch"/>
    <property type="match status" value="1"/>
</dbReference>
<dbReference type="Proteomes" id="UP000192247">
    <property type="component" value="Unassembled WGS sequence"/>
</dbReference>
<sequence>METPYTAVMETVYDPAEDSFLLIDALEKELPDIQVLRPAICLEVGCGSGVVICALGKHLPNCALLATDINPAAALLARETARRHLGDPDGKYVPLETVVADVDSCFLNRLEGQLDLVLCNPPYVLTTHEEAIQDDATKLAWAGGPKGTNLVERLLPRVAKLLSAEGRLYLLLIRENDPEDVCRSAGQLGLEGRKVIERRCRNEHLSVFRFERKGLPF</sequence>
<name>A0A1V9X378_9ACAR</name>
<organism evidence="18 19">
    <name type="scientific">Tropilaelaps mercedesae</name>
    <dbReference type="NCBI Taxonomy" id="418985"/>
    <lineage>
        <taxon>Eukaryota</taxon>
        <taxon>Metazoa</taxon>
        <taxon>Ecdysozoa</taxon>
        <taxon>Arthropoda</taxon>
        <taxon>Chelicerata</taxon>
        <taxon>Arachnida</taxon>
        <taxon>Acari</taxon>
        <taxon>Parasitiformes</taxon>
        <taxon>Mesostigmata</taxon>
        <taxon>Gamasina</taxon>
        <taxon>Dermanyssoidea</taxon>
        <taxon>Laelapidae</taxon>
        <taxon>Tropilaelaps</taxon>
    </lineage>
</organism>
<dbReference type="GO" id="GO:0003676">
    <property type="term" value="F:nucleic acid binding"/>
    <property type="evidence" value="ECO:0007669"/>
    <property type="project" value="InterPro"/>
</dbReference>
<dbReference type="GO" id="GO:0032259">
    <property type="term" value="P:methylation"/>
    <property type="evidence" value="ECO:0007669"/>
    <property type="project" value="UniProtKB-KW"/>
</dbReference>
<evidence type="ECO:0000256" key="5">
    <source>
        <dbReference type="ARBA" id="ARBA00022691"/>
    </source>
</evidence>
<dbReference type="GO" id="GO:0005634">
    <property type="term" value="C:nucleus"/>
    <property type="evidence" value="ECO:0007669"/>
    <property type="project" value="UniProtKB-SubCell"/>
</dbReference>
<evidence type="ECO:0000256" key="8">
    <source>
        <dbReference type="ARBA" id="ARBA00050903"/>
    </source>
</evidence>
<dbReference type="InterPro" id="IPR052190">
    <property type="entry name" value="Euk-Arch_PrmC-MTase"/>
</dbReference>
<dbReference type="GO" id="GO:0035657">
    <property type="term" value="C:eRF1 methyltransferase complex"/>
    <property type="evidence" value="ECO:0007669"/>
    <property type="project" value="TreeGrafter"/>
</dbReference>
<evidence type="ECO:0000256" key="16">
    <source>
        <dbReference type="ARBA" id="ARBA00093667"/>
    </source>
</evidence>
<evidence type="ECO:0000313" key="18">
    <source>
        <dbReference type="EMBL" id="OQR67856.1"/>
    </source>
</evidence>
<keyword evidence="6" id="KW-0539">Nucleus</keyword>
<dbReference type="OrthoDB" id="406152at2759"/>
<dbReference type="Gene3D" id="3.40.50.150">
    <property type="entry name" value="Vaccinia Virus protein VP39"/>
    <property type="match status" value="1"/>
</dbReference>
<keyword evidence="3 18" id="KW-0489">Methyltransferase</keyword>
<comment type="function">
    <text evidence="9">Methyltransferase that can methylate proteins and, to a lower extent, arsenic. Catalytic subunit of a heterodimer with TRMT112, which monomethylates 'Lys-12' of histone H4 (H4K12me1), a modification present at the promoters of numerous genes encoding cell cycle regulators. Catalytic subunit of a heterodimer with TRMT112, which catalyzes N5-methylation of Glu residue of proteins with a Gly-Gln-Xaa-Xaa-Xaa-Arg motif. Methylates ETF1 on 'Gln-185'; ETF1 needs to be complexed to ERF3 in its GTP-bound form to be efficiently methylated. May also play a role in the modulation of arsenic-induced toxicity by mediating the conversion of monomethylarsonous acid (3+) into the less toxic dimethylarsonic acid. It however only plays a limited role in arsenic metabolism compared with AS3MT.</text>
</comment>
<evidence type="ECO:0000256" key="9">
    <source>
        <dbReference type="ARBA" id="ARBA00053180"/>
    </source>
</evidence>
<evidence type="ECO:0000256" key="14">
    <source>
        <dbReference type="ARBA" id="ARBA00083337"/>
    </source>
</evidence>
<evidence type="ECO:0000256" key="3">
    <source>
        <dbReference type="ARBA" id="ARBA00022603"/>
    </source>
</evidence>
<comment type="catalytic activity">
    <reaction evidence="7">
        <text>L-lysyl-[histone] + S-adenosyl-L-methionine = N(6)-methyl-L-lysyl-[histone] + S-adenosyl-L-homocysteine + H(+)</text>
        <dbReference type="Rhea" id="RHEA:10024"/>
        <dbReference type="Rhea" id="RHEA-COMP:9845"/>
        <dbReference type="Rhea" id="RHEA-COMP:9846"/>
        <dbReference type="ChEBI" id="CHEBI:15378"/>
        <dbReference type="ChEBI" id="CHEBI:29969"/>
        <dbReference type="ChEBI" id="CHEBI:57856"/>
        <dbReference type="ChEBI" id="CHEBI:59789"/>
        <dbReference type="ChEBI" id="CHEBI:61929"/>
    </reaction>
    <physiologicalReaction direction="left-to-right" evidence="7">
        <dbReference type="Rhea" id="RHEA:10025"/>
    </physiologicalReaction>
</comment>
<evidence type="ECO:0000256" key="13">
    <source>
        <dbReference type="ARBA" id="ARBA00080992"/>
    </source>
</evidence>
<evidence type="ECO:0000256" key="12">
    <source>
        <dbReference type="ARBA" id="ARBA00076540"/>
    </source>
</evidence>
<gene>
    <name evidence="18" type="ORF">BIW11_13266</name>
</gene>
<dbReference type="InterPro" id="IPR007848">
    <property type="entry name" value="Small_mtfrase_dom"/>
</dbReference>
<reference evidence="18 19" key="1">
    <citation type="journal article" date="2017" name="Gigascience">
        <title>Draft genome of the honey bee ectoparasitic mite, Tropilaelaps mercedesae, is shaped by the parasitic life history.</title>
        <authorList>
            <person name="Dong X."/>
            <person name="Armstrong S.D."/>
            <person name="Xia D."/>
            <person name="Makepeace B.L."/>
            <person name="Darby A.C."/>
            <person name="Kadowaki T."/>
        </authorList>
    </citation>
    <scope>NUCLEOTIDE SEQUENCE [LARGE SCALE GENOMIC DNA]</scope>
    <source>
        <strain evidence="18">Wuxi-XJTLU</strain>
    </source>
</reference>
<dbReference type="PROSITE" id="PS00092">
    <property type="entry name" value="N6_MTASE"/>
    <property type="match status" value="1"/>
</dbReference>
<feature type="domain" description="Methyltransferase small" evidence="17">
    <location>
        <begin position="22"/>
        <end position="127"/>
    </location>
</feature>
<evidence type="ECO:0000256" key="2">
    <source>
        <dbReference type="ARBA" id="ARBA00006149"/>
    </source>
</evidence>
<evidence type="ECO:0000256" key="7">
    <source>
        <dbReference type="ARBA" id="ARBA00048619"/>
    </source>
</evidence>
<dbReference type="InterPro" id="IPR004557">
    <property type="entry name" value="PrmC-related"/>
</dbReference>
<evidence type="ECO:0000256" key="6">
    <source>
        <dbReference type="ARBA" id="ARBA00023242"/>
    </source>
</evidence>
<keyword evidence="4 18" id="KW-0808">Transferase</keyword>
<comment type="subunit">
    <text evidence="10">Heterodimer; heterodimerization with TRMT112 is required for S-adenosyl-L-methionine-binding.</text>
</comment>
<evidence type="ECO:0000313" key="19">
    <source>
        <dbReference type="Proteomes" id="UP000192247"/>
    </source>
</evidence>
<dbReference type="AlphaFoldDB" id="A0A1V9X378"/>
<keyword evidence="5" id="KW-0949">S-adenosyl-L-methionine</keyword>
<keyword evidence="19" id="KW-1185">Reference proteome</keyword>
<evidence type="ECO:0000256" key="11">
    <source>
        <dbReference type="ARBA" id="ARBA00075330"/>
    </source>
</evidence>
<comment type="caution">
    <text evidence="18">The sequence shown here is derived from an EMBL/GenBank/DDBJ whole genome shotgun (WGS) entry which is preliminary data.</text>
</comment>